<evidence type="ECO:0000256" key="1">
    <source>
        <dbReference type="SAM" id="SignalP"/>
    </source>
</evidence>
<evidence type="ECO:0008006" key="4">
    <source>
        <dbReference type="Google" id="ProtNLM"/>
    </source>
</evidence>
<dbReference type="Proteomes" id="UP000247150">
    <property type="component" value="Unassembled WGS sequence"/>
</dbReference>
<dbReference type="OrthoDB" id="2989717at2"/>
<dbReference type="PROSITE" id="PS51257">
    <property type="entry name" value="PROKAR_LIPOPROTEIN"/>
    <property type="match status" value="1"/>
</dbReference>
<reference evidence="2 3" key="1">
    <citation type="submission" date="2018-05" db="EMBL/GenBank/DDBJ databases">
        <title>Freshwater and sediment microbial communities from various areas in North America, analyzing microbe dynamics in response to fracking.</title>
        <authorList>
            <person name="Lamendella R."/>
        </authorList>
    </citation>
    <scope>NUCLEOTIDE SEQUENCE [LARGE SCALE GENOMIC DNA]</scope>
    <source>
        <strain evidence="2 3">15_TX</strain>
    </source>
</reference>
<protein>
    <recommendedName>
        <fullName evidence="4">Lipoprotein</fullName>
    </recommendedName>
</protein>
<organism evidence="2 3">
    <name type="scientific">Cytobacillus oceanisediminis</name>
    <dbReference type="NCBI Taxonomy" id="665099"/>
    <lineage>
        <taxon>Bacteria</taxon>
        <taxon>Bacillati</taxon>
        <taxon>Bacillota</taxon>
        <taxon>Bacilli</taxon>
        <taxon>Bacillales</taxon>
        <taxon>Bacillaceae</taxon>
        <taxon>Cytobacillus</taxon>
    </lineage>
</organism>
<feature type="chain" id="PRO_5039375714" description="Lipoprotein" evidence="1">
    <location>
        <begin position="23"/>
        <end position="127"/>
    </location>
</feature>
<evidence type="ECO:0000313" key="3">
    <source>
        <dbReference type="Proteomes" id="UP000247150"/>
    </source>
</evidence>
<name>A0A2V3A1G4_9BACI</name>
<keyword evidence="1" id="KW-0732">Signal</keyword>
<dbReference type="AlphaFoldDB" id="A0A2V3A1G4"/>
<accession>A0A2V3A1G4</accession>
<feature type="signal peptide" evidence="1">
    <location>
        <begin position="1"/>
        <end position="22"/>
    </location>
</feature>
<dbReference type="EMBL" id="QGTW01000003">
    <property type="protein sequence ID" value="PWW30571.1"/>
    <property type="molecule type" value="Genomic_DNA"/>
</dbReference>
<proteinExistence type="predicted"/>
<comment type="caution">
    <text evidence="2">The sequence shown here is derived from an EMBL/GenBank/DDBJ whole genome shotgun (WGS) entry which is preliminary data.</text>
</comment>
<gene>
    <name evidence="2" type="ORF">DFO73_103465</name>
</gene>
<dbReference type="RefSeq" id="WP_110064422.1">
    <property type="nucleotide sequence ID" value="NZ_QGTW01000003.1"/>
</dbReference>
<evidence type="ECO:0000313" key="2">
    <source>
        <dbReference type="EMBL" id="PWW30571.1"/>
    </source>
</evidence>
<sequence length="127" mass="13978">MLKIPSLLVVLLLLLSACSSKTFTFSGESKNWQAILKVTQNDDGHEEQEFELHYKGNDIKTVGEITYDVDTNAGGFGISGATLDKNGLTKNTAEANPTNAKIIEESEVEVTVKWNDNTELITLFINK</sequence>